<dbReference type="PIRSF" id="PIRSF006173">
    <property type="entry name" value="UCP006173"/>
    <property type="match status" value="1"/>
</dbReference>
<sequence>MNKALKDYTREEWEAVCNRCGKCCLVKIQDDETDEIFYTDVVCRYMDMETCTCTRYDERCTLVPSCLKLTPENIDKIDWMPQSCAYRALFEHRPKPPRQSISGRCVPETLVSDEELEDHIVDWEDL</sequence>
<name>A0A9D1SBI9_9PROT</name>
<dbReference type="EMBL" id="DVNC01000037">
    <property type="protein sequence ID" value="HIU53542.1"/>
    <property type="molecule type" value="Genomic_DNA"/>
</dbReference>
<protein>
    <submittedName>
        <fullName evidence="1">YcgN family cysteine cluster protein</fullName>
    </submittedName>
</protein>
<dbReference type="PANTHER" id="PTHR37421">
    <property type="entry name" value="UPF0260 PROTEIN YCGN"/>
    <property type="match status" value="1"/>
</dbReference>
<dbReference type="InterPro" id="IPR005358">
    <property type="entry name" value="Puta_zinc/iron-chelating_dom"/>
</dbReference>
<dbReference type="InterPro" id="IPR008228">
    <property type="entry name" value="UCP006173"/>
</dbReference>
<reference evidence="1" key="1">
    <citation type="submission" date="2020-10" db="EMBL/GenBank/DDBJ databases">
        <authorList>
            <person name="Gilroy R."/>
        </authorList>
    </citation>
    <scope>NUCLEOTIDE SEQUENCE</scope>
    <source>
        <strain evidence="1">ChiW3-316</strain>
    </source>
</reference>
<dbReference type="Pfam" id="PF03692">
    <property type="entry name" value="CxxCxxCC"/>
    <property type="match status" value="1"/>
</dbReference>
<reference evidence="1" key="2">
    <citation type="journal article" date="2021" name="PeerJ">
        <title>Extensive microbial diversity within the chicken gut microbiome revealed by metagenomics and culture.</title>
        <authorList>
            <person name="Gilroy R."/>
            <person name="Ravi A."/>
            <person name="Getino M."/>
            <person name="Pursley I."/>
            <person name="Horton D.L."/>
            <person name="Alikhan N.F."/>
            <person name="Baker D."/>
            <person name="Gharbi K."/>
            <person name="Hall N."/>
            <person name="Watson M."/>
            <person name="Adriaenssens E.M."/>
            <person name="Foster-Nyarko E."/>
            <person name="Jarju S."/>
            <person name="Secka A."/>
            <person name="Antonio M."/>
            <person name="Oren A."/>
            <person name="Chaudhuri R.R."/>
            <person name="La Ragione R."/>
            <person name="Hildebrand F."/>
            <person name="Pallen M.J."/>
        </authorList>
    </citation>
    <scope>NUCLEOTIDE SEQUENCE</scope>
    <source>
        <strain evidence="1">ChiW3-316</strain>
    </source>
</reference>
<comment type="caution">
    <text evidence="1">The sequence shown here is derived from an EMBL/GenBank/DDBJ whole genome shotgun (WGS) entry which is preliminary data.</text>
</comment>
<dbReference type="PANTHER" id="PTHR37421:SF1">
    <property type="entry name" value="UPF0260 PROTEIN YCGN"/>
    <property type="match status" value="1"/>
</dbReference>
<organism evidence="1 2">
    <name type="scientific">Candidatus Scatocola faecipullorum</name>
    <dbReference type="NCBI Taxonomy" id="2840917"/>
    <lineage>
        <taxon>Bacteria</taxon>
        <taxon>Pseudomonadati</taxon>
        <taxon>Pseudomonadota</taxon>
        <taxon>Alphaproteobacteria</taxon>
        <taxon>Rhodospirillales</taxon>
        <taxon>Rhodospirillaceae</taxon>
        <taxon>Rhodospirillaceae incertae sedis</taxon>
        <taxon>Candidatus Scatocola</taxon>
    </lineage>
</organism>
<evidence type="ECO:0000313" key="1">
    <source>
        <dbReference type="EMBL" id="HIU53542.1"/>
    </source>
</evidence>
<gene>
    <name evidence="1" type="ORF">IAD20_05625</name>
</gene>
<accession>A0A9D1SBI9</accession>
<proteinExistence type="predicted"/>
<evidence type="ECO:0000313" key="2">
    <source>
        <dbReference type="Proteomes" id="UP000824107"/>
    </source>
</evidence>
<dbReference type="Proteomes" id="UP000824107">
    <property type="component" value="Unassembled WGS sequence"/>
</dbReference>
<dbReference type="AlphaFoldDB" id="A0A9D1SBI9"/>